<dbReference type="GO" id="GO:0140359">
    <property type="term" value="F:ABC-type transporter activity"/>
    <property type="evidence" value="ECO:0007669"/>
    <property type="project" value="InterPro"/>
</dbReference>
<keyword evidence="4" id="KW-1185">Reference proteome</keyword>
<dbReference type="SUPFAM" id="SSF52540">
    <property type="entry name" value="P-loop containing nucleoside triphosphate hydrolases"/>
    <property type="match status" value="1"/>
</dbReference>
<dbReference type="GO" id="GO:0005319">
    <property type="term" value="F:lipid transporter activity"/>
    <property type="evidence" value="ECO:0007669"/>
    <property type="project" value="TreeGrafter"/>
</dbReference>
<evidence type="ECO:0000313" key="3">
    <source>
        <dbReference type="EMBL" id="RNA01708.1"/>
    </source>
</evidence>
<dbReference type="EC" id="3.6.1.3" evidence="3"/>
<accession>A0A3M7PSS2</accession>
<dbReference type="OrthoDB" id="10255969at2759"/>
<protein>
    <submittedName>
        <fullName evidence="3">ATP-binding cassette sub-family A member 3</fullName>
        <ecNumber evidence="3">3.6.1.15</ecNumber>
        <ecNumber evidence="3">3.6.1.3</ecNumber>
    </submittedName>
</protein>
<dbReference type="Gene3D" id="3.40.50.300">
    <property type="entry name" value="P-loop containing nucleotide triphosphate hydrolases"/>
    <property type="match status" value="1"/>
</dbReference>
<dbReference type="InterPro" id="IPR027417">
    <property type="entry name" value="P-loop_NTPase"/>
</dbReference>
<feature type="domain" description="ABC transporter" evidence="2">
    <location>
        <begin position="100"/>
        <end position="334"/>
    </location>
</feature>
<dbReference type="EMBL" id="REGN01009191">
    <property type="protein sequence ID" value="RNA01708.1"/>
    <property type="molecule type" value="Genomic_DNA"/>
</dbReference>
<dbReference type="Pfam" id="PF00005">
    <property type="entry name" value="ABC_tran"/>
    <property type="match status" value="1"/>
</dbReference>
<dbReference type="CDD" id="cd03263">
    <property type="entry name" value="ABC_subfamily_A"/>
    <property type="match status" value="1"/>
</dbReference>
<dbReference type="GO" id="GO:0016020">
    <property type="term" value="C:membrane"/>
    <property type="evidence" value="ECO:0007669"/>
    <property type="project" value="InterPro"/>
</dbReference>
<dbReference type="STRING" id="10195.A0A3M7PSS2"/>
<keyword evidence="3" id="KW-0067">ATP-binding</keyword>
<evidence type="ECO:0000259" key="2">
    <source>
        <dbReference type="PROSITE" id="PS50893"/>
    </source>
</evidence>
<keyword evidence="3" id="KW-0378">Hydrolase</keyword>
<reference evidence="3 4" key="1">
    <citation type="journal article" date="2018" name="Sci. Rep.">
        <title>Genomic signatures of local adaptation to the degree of environmental predictability in rotifers.</title>
        <authorList>
            <person name="Franch-Gras L."/>
            <person name="Hahn C."/>
            <person name="Garcia-Roger E.M."/>
            <person name="Carmona M.J."/>
            <person name="Serra M."/>
            <person name="Gomez A."/>
        </authorList>
    </citation>
    <scope>NUCLEOTIDE SEQUENCE [LARGE SCALE GENOMIC DNA]</scope>
    <source>
        <strain evidence="3">HYR1</strain>
    </source>
</reference>
<proteinExistence type="predicted"/>
<dbReference type="InterPro" id="IPR026082">
    <property type="entry name" value="ABCA"/>
</dbReference>
<keyword evidence="1" id="KW-0812">Transmembrane</keyword>
<sequence length="438" mass="51097">MKNKTLRYKNDLVKLFSGLYDTNLNIGLVIISMIIWTLMLIPFIWYFEKVVPSQFGIPLPFYFLFQPSYWSNLFQYKKLDDLTRSNDFVLNNKDGSESTVAFRDVTKVQKFQRGSKKKSVINNLNLDFYENEVIMELEKKKKTTTTLFILCGIYSPSSGDVLIYNQNLRNNLDKVRRLIGFCPQIPILFDDLTVYEHLKLIATIKDYPQTEIEIEIHKIAAFLNLEEYISKRAKNLSGGTKKRLSIAMALIGDPKIIILDEPSSGIDSKNRRQLWNIIQKFKLNKTIIISTHYLQEADYLSDKIGILNKGSLKCYGNPKYLKSNFCQGYKLVVKKSENFNEIVLRNIIELFDENYLIEANYHNEISLYVNISSSHEIYQFLKNIEDNNIYIGYESYSISSPTLEEVFLRMGKLEDETISNFNRNKPEIENHQITKINN</sequence>
<dbReference type="GO" id="GO:0016887">
    <property type="term" value="F:ATP hydrolysis activity"/>
    <property type="evidence" value="ECO:0007669"/>
    <property type="project" value="InterPro"/>
</dbReference>
<dbReference type="PROSITE" id="PS50893">
    <property type="entry name" value="ABC_TRANSPORTER_2"/>
    <property type="match status" value="1"/>
</dbReference>
<dbReference type="AlphaFoldDB" id="A0A3M7PSS2"/>
<keyword evidence="1" id="KW-1133">Transmembrane helix</keyword>
<dbReference type="InterPro" id="IPR003439">
    <property type="entry name" value="ABC_transporter-like_ATP-bd"/>
</dbReference>
<dbReference type="EC" id="3.6.1.15" evidence="3"/>
<keyword evidence="3" id="KW-0547">Nucleotide-binding</keyword>
<keyword evidence="1" id="KW-0472">Membrane</keyword>
<gene>
    <name evidence="3" type="ORF">BpHYR1_015586</name>
</gene>
<dbReference type="GO" id="GO:0005524">
    <property type="term" value="F:ATP binding"/>
    <property type="evidence" value="ECO:0007669"/>
    <property type="project" value="UniProtKB-KW"/>
</dbReference>
<name>A0A3M7PSS2_BRAPC</name>
<feature type="transmembrane region" description="Helical" evidence="1">
    <location>
        <begin position="24"/>
        <end position="47"/>
    </location>
</feature>
<dbReference type="Proteomes" id="UP000276133">
    <property type="component" value="Unassembled WGS sequence"/>
</dbReference>
<comment type="caution">
    <text evidence="3">The sequence shown here is derived from an EMBL/GenBank/DDBJ whole genome shotgun (WGS) entry which is preliminary data.</text>
</comment>
<dbReference type="PANTHER" id="PTHR19229">
    <property type="entry name" value="ATP-BINDING CASSETTE TRANSPORTER SUBFAMILY A ABCA"/>
    <property type="match status" value="1"/>
</dbReference>
<evidence type="ECO:0000256" key="1">
    <source>
        <dbReference type="SAM" id="Phobius"/>
    </source>
</evidence>
<organism evidence="3 4">
    <name type="scientific">Brachionus plicatilis</name>
    <name type="common">Marine rotifer</name>
    <name type="synonym">Brachionus muelleri</name>
    <dbReference type="NCBI Taxonomy" id="10195"/>
    <lineage>
        <taxon>Eukaryota</taxon>
        <taxon>Metazoa</taxon>
        <taxon>Spiralia</taxon>
        <taxon>Gnathifera</taxon>
        <taxon>Rotifera</taxon>
        <taxon>Eurotatoria</taxon>
        <taxon>Monogononta</taxon>
        <taxon>Pseudotrocha</taxon>
        <taxon>Ploima</taxon>
        <taxon>Brachionidae</taxon>
        <taxon>Brachionus</taxon>
    </lineage>
</organism>
<evidence type="ECO:0000313" key="4">
    <source>
        <dbReference type="Proteomes" id="UP000276133"/>
    </source>
</evidence>